<dbReference type="RefSeq" id="XP_014470844.1">
    <property type="nucleotide sequence ID" value="XM_014615358.1"/>
</dbReference>
<dbReference type="InterPro" id="IPR006047">
    <property type="entry name" value="GH13_cat_dom"/>
</dbReference>
<proteinExistence type="inferred from homology"/>
<evidence type="ECO:0000259" key="8">
    <source>
        <dbReference type="SMART" id="SM00642"/>
    </source>
</evidence>
<dbReference type="PANTHER" id="PTHR10357">
    <property type="entry name" value="ALPHA-AMYLASE FAMILY MEMBER"/>
    <property type="match status" value="1"/>
</dbReference>
<dbReference type="SMART" id="SM00642">
    <property type="entry name" value="Aamy"/>
    <property type="match status" value="1"/>
</dbReference>
<feature type="chain" id="PRO_5027739374" description="alpha-glucosidase" evidence="7">
    <location>
        <begin position="25"/>
        <end position="665"/>
    </location>
</feature>
<dbReference type="GO" id="GO:0005975">
    <property type="term" value="P:carbohydrate metabolic process"/>
    <property type="evidence" value="ECO:0007669"/>
    <property type="project" value="InterPro"/>
</dbReference>
<dbReference type="PANTHER" id="PTHR10357:SF179">
    <property type="entry name" value="NEUTRAL AND BASIC AMINO ACID TRANSPORT PROTEIN RBAT"/>
    <property type="match status" value="1"/>
</dbReference>
<dbReference type="InterPro" id="IPR045857">
    <property type="entry name" value="O16G_dom_2"/>
</dbReference>
<dbReference type="GO" id="GO:0004558">
    <property type="term" value="F:alpha-1,4-glucosidase activity"/>
    <property type="evidence" value="ECO:0007669"/>
    <property type="project" value="UniProtKB-EC"/>
</dbReference>
<organism evidence="9 10">
    <name type="scientific">Dinoponera quadriceps</name>
    <name type="common">South American ant</name>
    <dbReference type="NCBI Taxonomy" id="609295"/>
    <lineage>
        <taxon>Eukaryota</taxon>
        <taxon>Metazoa</taxon>
        <taxon>Ecdysozoa</taxon>
        <taxon>Arthropoda</taxon>
        <taxon>Hexapoda</taxon>
        <taxon>Insecta</taxon>
        <taxon>Pterygota</taxon>
        <taxon>Neoptera</taxon>
        <taxon>Endopterygota</taxon>
        <taxon>Hymenoptera</taxon>
        <taxon>Apocrita</taxon>
        <taxon>Aculeata</taxon>
        <taxon>Formicoidea</taxon>
        <taxon>Formicidae</taxon>
        <taxon>Ponerinae</taxon>
        <taxon>Ponerini</taxon>
        <taxon>Dinoponera</taxon>
    </lineage>
</organism>
<keyword evidence="9" id="KW-1185">Reference proteome</keyword>
<feature type="domain" description="Glycosyl hydrolase family 13 catalytic" evidence="8">
    <location>
        <begin position="39"/>
        <end position="423"/>
    </location>
</feature>
<feature type="region of interest" description="Disordered" evidence="6">
    <location>
        <begin position="569"/>
        <end position="640"/>
    </location>
</feature>
<dbReference type="SUPFAM" id="SSF51445">
    <property type="entry name" value="(Trans)glycosidases"/>
    <property type="match status" value="1"/>
</dbReference>
<dbReference type="KEGG" id="dqu:106742430"/>
<evidence type="ECO:0000256" key="6">
    <source>
        <dbReference type="SAM" id="MobiDB-lite"/>
    </source>
</evidence>
<evidence type="ECO:0000256" key="1">
    <source>
        <dbReference type="ARBA" id="ARBA00001657"/>
    </source>
</evidence>
<evidence type="ECO:0000313" key="10">
    <source>
        <dbReference type="RefSeq" id="XP_014470844.1"/>
    </source>
</evidence>
<evidence type="ECO:0000256" key="7">
    <source>
        <dbReference type="SAM" id="SignalP"/>
    </source>
</evidence>
<dbReference type="CDD" id="cd11328">
    <property type="entry name" value="AmyAc_maltase"/>
    <property type="match status" value="1"/>
</dbReference>
<dbReference type="Gene3D" id="2.60.40.1180">
    <property type="entry name" value="Golgi alpha-mannosidase II"/>
    <property type="match status" value="1"/>
</dbReference>
<keyword evidence="7" id="KW-0732">Signal</keyword>
<dbReference type="Pfam" id="PF00128">
    <property type="entry name" value="Alpha-amylase"/>
    <property type="match status" value="1"/>
</dbReference>
<gene>
    <name evidence="10" type="primary">LOC106742430</name>
</gene>
<comment type="catalytic activity">
    <reaction evidence="1">
        <text>Hydrolysis of terminal, non-reducing (1-&gt;4)-linked alpha-D-glucose residues with release of alpha-D-glucose.</text>
        <dbReference type="EC" id="3.2.1.20"/>
    </reaction>
</comment>
<dbReference type="GeneID" id="106742430"/>
<dbReference type="FunFam" id="3.90.400.10:FF:000001">
    <property type="entry name" value="Maltase A3, isoform A"/>
    <property type="match status" value="1"/>
</dbReference>
<feature type="compositionally biased region" description="Low complexity" evidence="6">
    <location>
        <begin position="576"/>
        <end position="595"/>
    </location>
</feature>
<dbReference type="Gene3D" id="3.20.20.80">
    <property type="entry name" value="Glycosidases"/>
    <property type="match status" value="1"/>
</dbReference>
<reference evidence="10" key="1">
    <citation type="submission" date="2025-08" db="UniProtKB">
        <authorList>
            <consortium name="RefSeq"/>
        </authorList>
    </citation>
    <scope>IDENTIFICATION</scope>
</reference>
<evidence type="ECO:0000313" key="9">
    <source>
        <dbReference type="Proteomes" id="UP000515204"/>
    </source>
</evidence>
<dbReference type="Proteomes" id="UP000515204">
    <property type="component" value="Unplaced"/>
</dbReference>
<dbReference type="Gene3D" id="3.90.400.10">
    <property type="entry name" value="Oligo-1,6-glucosidase, Domain 2"/>
    <property type="match status" value="1"/>
</dbReference>
<dbReference type="EC" id="3.2.1.20" evidence="3"/>
<dbReference type="AlphaFoldDB" id="A0A6P3WYX7"/>
<keyword evidence="5" id="KW-0326">Glycosidase</keyword>
<keyword evidence="4" id="KW-0325">Glycoprotein</keyword>
<accession>A0A6P3WYX7</accession>
<dbReference type="InterPro" id="IPR013780">
    <property type="entry name" value="Glyco_hydro_b"/>
</dbReference>
<dbReference type="OrthoDB" id="1740265at2759"/>
<evidence type="ECO:0000256" key="5">
    <source>
        <dbReference type="ARBA" id="ARBA00023295"/>
    </source>
</evidence>
<comment type="similarity">
    <text evidence="2">Belongs to the glycosyl hydrolase 13 family.</text>
</comment>
<name>A0A6P3WYX7_DINQU</name>
<evidence type="ECO:0000256" key="2">
    <source>
        <dbReference type="ARBA" id="ARBA00008061"/>
    </source>
</evidence>
<feature type="compositionally biased region" description="Polar residues" evidence="6">
    <location>
        <begin position="596"/>
        <end position="631"/>
    </location>
</feature>
<sequence>MLVVTRRFALISVLALFTTKVGSAELTGKEWWETTLVYQIWPRGFLDTDGDGEGDLKGICIKLDYIKDLGVETICLSPVYPSPLIDSGYDVSNYTDIHPLFGDLKGLDNLVQESHNRGLRIILDIVPNHSSDQHQWFQLSVKNVEPYTDYYIWANGSTDDDGNKIPPTNWLSIYSDEKGSAWTWHDVRQQWYYHKFHTSQPDLNLRNERVIKELMNVLEFWMMRDVDGFRINAVPYFFEDEGLRDEPLAGSGSYTFGLPESTALLYRFREYIDDWVSTNNVTSKLLIAESYDSDANLIAYYGNGTHEGIPPFNFKFITHIHNSSDADDIKSTLDSWLARLPRNANTNWVLSNHDNSRAASRIGLNRVDGLHMLSLLLPGQAYTYYGEEIAMLNTKIPWSRTIDPMGCFKGEKEFEHFSRDPARTPMQWTSAGSAGFSDNDNTYLPVHPNYIHRNVQAQLAQERSNLQTYRKLAALRREPVFTDGDYEFARLNNNRVLALKRFVENHPVYIVVINLGIRQERINLTSIYPNLKATLGTVVVSSNALRVKDVVSRDNFVLTANAALVLRGEEEKEASEPATSSTPTVTSGVGDSTTSERTVTTEDAISSSEDATEKGTSTTSSKQVTPKTKPSSTEKPDGAASCLPSALHVTMSIVITVIASCKFQK</sequence>
<keyword evidence="5" id="KW-0378">Hydrolase</keyword>
<dbReference type="InterPro" id="IPR017853">
    <property type="entry name" value="GH"/>
</dbReference>
<feature type="signal peptide" evidence="7">
    <location>
        <begin position="1"/>
        <end position="24"/>
    </location>
</feature>
<evidence type="ECO:0000256" key="3">
    <source>
        <dbReference type="ARBA" id="ARBA00012741"/>
    </source>
</evidence>
<protein>
    <recommendedName>
        <fullName evidence="3">alpha-glucosidase</fullName>
        <ecNumber evidence="3">3.2.1.20</ecNumber>
    </recommendedName>
</protein>
<evidence type="ECO:0000256" key="4">
    <source>
        <dbReference type="ARBA" id="ARBA00023180"/>
    </source>
</evidence>